<evidence type="ECO:0000313" key="8">
    <source>
        <dbReference type="EMBL" id="MBF4769771.1"/>
    </source>
</evidence>
<dbReference type="PROSITE" id="PS00166">
    <property type="entry name" value="ENOYL_COA_HYDRATASE"/>
    <property type="match status" value="1"/>
</dbReference>
<dbReference type="CDD" id="cd06558">
    <property type="entry name" value="crotonase-like"/>
    <property type="match status" value="1"/>
</dbReference>
<evidence type="ECO:0000256" key="2">
    <source>
        <dbReference type="ARBA" id="ARBA00012076"/>
    </source>
</evidence>
<comment type="similarity">
    <text evidence="1 7">Belongs to the enoyl-CoA hydratase/isomerase family.</text>
</comment>
<dbReference type="InterPro" id="IPR029045">
    <property type="entry name" value="ClpP/crotonase-like_dom_sf"/>
</dbReference>
<dbReference type="InterPro" id="IPR014748">
    <property type="entry name" value="Enoyl-CoA_hydra_C"/>
</dbReference>
<gene>
    <name evidence="8" type="ORF">ISU10_18535</name>
</gene>
<dbReference type="PANTHER" id="PTHR11941">
    <property type="entry name" value="ENOYL-COA HYDRATASE-RELATED"/>
    <property type="match status" value="1"/>
</dbReference>
<evidence type="ECO:0000256" key="3">
    <source>
        <dbReference type="ARBA" id="ARBA00023098"/>
    </source>
</evidence>
<dbReference type="Gene3D" id="3.90.226.10">
    <property type="entry name" value="2-enoyl-CoA Hydratase, Chain A, domain 1"/>
    <property type="match status" value="1"/>
</dbReference>
<comment type="catalytic activity">
    <reaction evidence="6">
        <text>a 4-saturated-(3S)-3-hydroxyacyl-CoA = a (3E)-enoyl-CoA + H2O</text>
        <dbReference type="Rhea" id="RHEA:20724"/>
        <dbReference type="ChEBI" id="CHEBI:15377"/>
        <dbReference type="ChEBI" id="CHEBI:58521"/>
        <dbReference type="ChEBI" id="CHEBI:137480"/>
        <dbReference type="EC" id="4.2.1.17"/>
    </reaction>
</comment>
<dbReference type="FunFam" id="1.10.12.10:FF:000001">
    <property type="entry name" value="Probable enoyl-CoA hydratase, mitochondrial"/>
    <property type="match status" value="1"/>
</dbReference>
<reference evidence="8" key="1">
    <citation type="submission" date="2020-11" db="EMBL/GenBank/DDBJ databases">
        <title>Nocardioides cynanchi sp. nov., isolated from soil of rhizosphere of Cynanchum wilfordii.</title>
        <authorList>
            <person name="Lee J.-S."/>
            <person name="Suh M.K."/>
            <person name="Kim J.-S."/>
        </authorList>
    </citation>
    <scope>NUCLEOTIDE SEQUENCE</scope>
    <source>
        <strain evidence="8">KCTC 19276</strain>
    </source>
</reference>
<organism evidence="8 9">
    <name type="scientific">Nocardioides agariphilus</name>
    <dbReference type="NCBI Taxonomy" id="433664"/>
    <lineage>
        <taxon>Bacteria</taxon>
        <taxon>Bacillati</taxon>
        <taxon>Actinomycetota</taxon>
        <taxon>Actinomycetes</taxon>
        <taxon>Propionibacteriales</taxon>
        <taxon>Nocardioidaceae</taxon>
        <taxon>Nocardioides</taxon>
    </lineage>
</organism>
<dbReference type="Pfam" id="PF00378">
    <property type="entry name" value="ECH_1"/>
    <property type="match status" value="1"/>
</dbReference>
<proteinExistence type="inferred from homology"/>
<evidence type="ECO:0000256" key="5">
    <source>
        <dbReference type="ARBA" id="ARBA00023709"/>
    </source>
</evidence>
<comment type="caution">
    <text evidence="8">The sequence shown here is derived from an EMBL/GenBank/DDBJ whole genome shotgun (WGS) entry which is preliminary data.</text>
</comment>
<evidence type="ECO:0000256" key="1">
    <source>
        <dbReference type="ARBA" id="ARBA00005254"/>
    </source>
</evidence>
<dbReference type="FunFam" id="3.90.226.10:FF:000009">
    <property type="entry name" value="Carnitinyl-CoA dehydratase"/>
    <property type="match status" value="1"/>
</dbReference>
<dbReference type="RefSeq" id="WP_194697914.1">
    <property type="nucleotide sequence ID" value="NZ_JADKPO010000031.1"/>
</dbReference>
<dbReference type="PANTHER" id="PTHR11941:SF169">
    <property type="entry name" value="(7AS)-7A-METHYL-1,5-DIOXO-2,3,5,6,7,7A-HEXAHYDRO-1H-INDENE-CARBOXYL-COA HYDROLASE"/>
    <property type="match status" value="1"/>
</dbReference>
<dbReference type="EC" id="4.2.1.17" evidence="2"/>
<comment type="catalytic activity">
    <reaction evidence="5">
        <text>a (3S)-3-hydroxyacyl-CoA = a (2E)-enoyl-CoA + H2O</text>
        <dbReference type="Rhea" id="RHEA:16105"/>
        <dbReference type="ChEBI" id="CHEBI:15377"/>
        <dbReference type="ChEBI" id="CHEBI:57318"/>
        <dbReference type="ChEBI" id="CHEBI:58856"/>
        <dbReference type="EC" id="4.2.1.17"/>
    </reaction>
</comment>
<protein>
    <recommendedName>
        <fullName evidence="2">enoyl-CoA hydratase</fullName>
        <ecNumber evidence="2">4.2.1.17</ecNumber>
    </recommendedName>
</protein>
<dbReference type="GO" id="GO:0006635">
    <property type="term" value="P:fatty acid beta-oxidation"/>
    <property type="evidence" value="ECO:0007669"/>
    <property type="project" value="TreeGrafter"/>
</dbReference>
<evidence type="ECO:0000256" key="6">
    <source>
        <dbReference type="ARBA" id="ARBA00023717"/>
    </source>
</evidence>
<name>A0A930VQ54_9ACTN</name>
<keyword evidence="4" id="KW-0456">Lyase</keyword>
<dbReference type="AlphaFoldDB" id="A0A930VQ54"/>
<dbReference type="Proteomes" id="UP000660668">
    <property type="component" value="Unassembled WGS sequence"/>
</dbReference>
<accession>A0A930VQ54</accession>
<dbReference type="Gene3D" id="1.10.12.10">
    <property type="entry name" value="Lyase 2-enoyl-coa Hydratase, Chain A, domain 2"/>
    <property type="match status" value="1"/>
</dbReference>
<sequence>MAIDLEVDAGVAVITINRPERLNAMDQPAYEALTQAWCRVRDDDDIRTAVITGAGDRSFSVGADLKSQFRDRRDLSQLFKTQQGLLLNRGLEIWKPVIAAVNGYCLGGGMTLLLATDIRVAVPEATFGLSEVKRGLLAGNGATQRLLSQIPYAVAMKLLLTGEAISAEEAQRWGLINDVVERDQLLDRAISYARQLAAGAPLAIQATKEAALRAREMSWNGGFRLEEMFSQLLFFSDDAQEGPAAFSEKRPPEFHGR</sequence>
<evidence type="ECO:0000313" key="9">
    <source>
        <dbReference type="Proteomes" id="UP000660668"/>
    </source>
</evidence>
<dbReference type="InterPro" id="IPR001753">
    <property type="entry name" value="Enoyl-CoA_hydra/iso"/>
</dbReference>
<evidence type="ECO:0000256" key="7">
    <source>
        <dbReference type="RuleBase" id="RU003707"/>
    </source>
</evidence>
<dbReference type="EMBL" id="JADKPO010000031">
    <property type="protein sequence ID" value="MBF4769771.1"/>
    <property type="molecule type" value="Genomic_DNA"/>
</dbReference>
<dbReference type="InterPro" id="IPR018376">
    <property type="entry name" value="Enoyl-CoA_hyd/isom_CS"/>
</dbReference>
<keyword evidence="3" id="KW-0443">Lipid metabolism</keyword>
<dbReference type="SUPFAM" id="SSF52096">
    <property type="entry name" value="ClpP/crotonase"/>
    <property type="match status" value="1"/>
</dbReference>
<evidence type="ECO:0000256" key="4">
    <source>
        <dbReference type="ARBA" id="ARBA00023239"/>
    </source>
</evidence>
<keyword evidence="9" id="KW-1185">Reference proteome</keyword>
<dbReference type="GO" id="GO:0004300">
    <property type="term" value="F:enoyl-CoA hydratase activity"/>
    <property type="evidence" value="ECO:0007669"/>
    <property type="project" value="UniProtKB-EC"/>
</dbReference>